<evidence type="ECO:0000313" key="1">
    <source>
        <dbReference type="EMBL" id="KRZ65827.1"/>
    </source>
</evidence>
<feature type="non-terminal residue" evidence="1">
    <location>
        <position position="61"/>
    </location>
</feature>
<proteinExistence type="predicted"/>
<comment type="caution">
    <text evidence="1">The sequence shown here is derived from an EMBL/GenBank/DDBJ whole genome shotgun (WGS) entry which is preliminary data.</text>
</comment>
<dbReference type="AlphaFoldDB" id="A0A0V1M273"/>
<protein>
    <submittedName>
        <fullName evidence="1">Uncharacterized protein</fullName>
    </submittedName>
</protein>
<sequence>MASLRWMSTLLIKWKRRQFERKRAQKKQYPSPSSTSGQFLGFRRVKSTMYYNQAKLAVPND</sequence>
<accession>A0A0V1M273</accession>
<dbReference type="Proteomes" id="UP000054843">
    <property type="component" value="Unassembled WGS sequence"/>
</dbReference>
<dbReference type="GO" id="GO:0004511">
    <property type="term" value="F:tyrosine 3-monooxygenase activity"/>
    <property type="evidence" value="ECO:0007669"/>
    <property type="project" value="InterPro"/>
</dbReference>
<name>A0A0V1M273_9BILA</name>
<gene>
    <name evidence="1" type="ORF">T10_12296</name>
</gene>
<keyword evidence="2" id="KW-1185">Reference proteome</keyword>
<dbReference type="EMBL" id="JYDO01000290">
    <property type="protein sequence ID" value="KRZ65827.1"/>
    <property type="molecule type" value="Genomic_DNA"/>
</dbReference>
<reference evidence="1 2" key="1">
    <citation type="submission" date="2015-01" db="EMBL/GenBank/DDBJ databases">
        <title>Evolution of Trichinella species and genotypes.</title>
        <authorList>
            <person name="Korhonen P.K."/>
            <person name="Edoardo P."/>
            <person name="Giuseppe L.R."/>
            <person name="Gasser R.B."/>
        </authorList>
    </citation>
    <scope>NUCLEOTIDE SEQUENCE [LARGE SCALE GENOMIC DNA]</scope>
    <source>
        <strain evidence="1">ISS1980</strain>
    </source>
</reference>
<organism evidence="1 2">
    <name type="scientific">Trichinella papuae</name>
    <dbReference type="NCBI Taxonomy" id="268474"/>
    <lineage>
        <taxon>Eukaryota</taxon>
        <taxon>Metazoa</taxon>
        <taxon>Ecdysozoa</taxon>
        <taxon>Nematoda</taxon>
        <taxon>Enoplea</taxon>
        <taxon>Dorylaimia</taxon>
        <taxon>Trichinellida</taxon>
        <taxon>Trichinellidae</taxon>
        <taxon>Trichinella</taxon>
    </lineage>
</organism>
<evidence type="ECO:0000313" key="2">
    <source>
        <dbReference type="Proteomes" id="UP000054843"/>
    </source>
</evidence>